<gene>
    <name evidence="1" type="ORF">UPYG_G00067330</name>
</gene>
<evidence type="ECO:0000313" key="2">
    <source>
        <dbReference type="Proteomes" id="UP001557470"/>
    </source>
</evidence>
<accession>A0ABD0XBB3</accession>
<sequence length="96" mass="11277">MSKLELLSVYLNERLTAAAVEILGAVEKTFVEYQEENHRLRKLLRITPEIQLSRIDSMQFSLSVCEDESRFGDVTRPVWFAVRPLCHKEADNYFWV</sequence>
<comment type="caution">
    <text evidence="1">The sequence shown here is derived from an EMBL/GenBank/DDBJ whole genome shotgun (WGS) entry which is preliminary data.</text>
</comment>
<dbReference type="EMBL" id="JAGEUA010000002">
    <property type="protein sequence ID" value="KAL1006060.1"/>
    <property type="molecule type" value="Genomic_DNA"/>
</dbReference>
<reference evidence="1 2" key="1">
    <citation type="submission" date="2024-06" db="EMBL/GenBank/DDBJ databases">
        <authorList>
            <person name="Pan Q."/>
            <person name="Wen M."/>
            <person name="Jouanno E."/>
            <person name="Zahm M."/>
            <person name="Klopp C."/>
            <person name="Cabau C."/>
            <person name="Louis A."/>
            <person name="Berthelot C."/>
            <person name="Parey E."/>
            <person name="Roest Crollius H."/>
            <person name="Montfort J."/>
            <person name="Robinson-Rechavi M."/>
            <person name="Bouchez O."/>
            <person name="Lampietro C."/>
            <person name="Lopez Roques C."/>
            <person name="Donnadieu C."/>
            <person name="Postlethwait J."/>
            <person name="Bobe J."/>
            <person name="Verreycken H."/>
            <person name="Guiguen Y."/>
        </authorList>
    </citation>
    <scope>NUCLEOTIDE SEQUENCE [LARGE SCALE GENOMIC DNA]</scope>
    <source>
        <strain evidence="1">Up_M1</strain>
        <tissue evidence="1">Testis</tissue>
    </source>
</reference>
<name>A0ABD0XBB3_UMBPY</name>
<dbReference type="AlphaFoldDB" id="A0ABD0XBB3"/>
<proteinExistence type="predicted"/>
<dbReference type="Proteomes" id="UP001557470">
    <property type="component" value="Unassembled WGS sequence"/>
</dbReference>
<evidence type="ECO:0000313" key="1">
    <source>
        <dbReference type="EMBL" id="KAL1006060.1"/>
    </source>
</evidence>
<protein>
    <submittedName>
        <fullName evidence="1">Uncharacterized protein</fullName>
    </submittedName>
</protein>
<organism evidence="1 2">
    <name type="scientific">Umbra pygmaea</name>
    <name type="common">Eastern mudminnow</name>
    <dbReference type="NCBI Taxonomy" id="75934"/>
    <lineage>
        <taxon>Eukaryota</taxon>
        <taxon>Metazoa</taxon>
        <taxon>Chordata</taxon>
        <taxon>Craniata</taxon>
        <taxon>Vertebrata</taxon>
        <taxon>Euteleostomi</taxon>
        <taxon>Actinopterygii</taxon>
        <taxon>Neopterygii</taxon>
        <taxon>Teleostei</taxon>
        <taxon>Protacanthopterygii</taxon>
        <taxon>Esociformes</taxon>
        <taxon>Umbridae</taxon>
        <taxon>Umbra</taxon>
    </lineage>
</organism>
<keyword evidence="2" id="KW-1185">Reference proteome</keyword>